<feature type="region of interest" description="Disordered" evidence="1">
    <location>
        <begin position="1"/>
        <end position="63"/>
    </location>
</feature>
<evidence type="ECO:0000313" key="2">
    <source>
        <dbReference type="EMBL" id="TNN45807.1"/>
    </source>
</evidence>
<dbReference type="AlphaFoldDB" id="A0A4Z2FX43"/>
<evidence type="ECO:0000256" key="1">
    <source>
        <dbReference type="SAM" id="MobiDB-lite"/>
    </source>
</evidence>
<dbReference type="Proteomes" id="UP000314294">
    <property type="component" value="Unassembled WGS sequence"/>
</dbReference>
<reference evidence="2 3" key="1">
    <citation type="submission" date="2019-03" db="EMBL/GenBank/DDBJ databases">
        <title>First draft genome of Liparis tanakae, snailfish: a comprehensive survey of snailfish specific genes.</title>
        <authorList>
            <person name="Kim W."/>
            <person name="Song I."/>
            <person name="Jeong J.-H."/>
            <person name="Kim D."/>
            <person name="Kim S."/>
            <person name="Ryu S."/>
            <person name="Song J.Y."/>
            <person name="Lee S.K."/>
        </authorList>
    </citation>
    <scope>NUCLEOTIDE SEQUENCE [LARGE SCALE GENOMIC DNA]</scope>
    <source>
        <tissue evidence="2">Muscle</tissue>
    </source>
</reference>
<accession>A0A4Z2FX43</accession>
<evidence type="ECO:0000313" key="3">
    <source>
        <dbReference type="Proteomes" id="UP000314294"/>
    </source>
</evidence>
<feature type="compositionally biased region" description="Basic residues" evidence="1">
    <location>
        <begin position="29"/>
        <end position="46"/>
    </location>
</feature>
<name>A0A4Z2FX43_9TELE</name>
<organism evidence="2 3">
    <name type="scientific">Liparis tanakae</name>
    <name type="common">Tanaka's snailfish</name>
    <dbReference type="NCBI Taxonomy" id="230148"/>
    <lineage>
        <taxon>Eukaryota</taxon>
        <taxon>Metazoa</taxon>
        <taxon>Chordata</taxon>
        <taxon>Craniata</taxon>
        <taxon>Vertebrata</taxon>
        <taxon>Euteleostomi</taxon>
        <taxon>Actinopterygii</taxon>
        <taxon>Neopterygii</taxon>
        <taxon>Teleostei</taxon>
        <taxon>Neoteleostei</taxon>
        <taxon>Acanthomorphata</taxon>
        <taxon>Eupercaria</taxon>
        <taxon>Perciformes</taxon>
        <taxon>Cottioidei</taxon>
        <taxon>Cottales</taxon>
        <taxon>Liparidae</taxon>
        <taxon>Liparis</taxon>
    </lineage>
</organism>
<protein>
    <submittedName>
        <fullName evidence="2">Uncharacterized protein</fullName>
    </submittedName>
</protein>
<feature type="compositionally biased region" description="Basic and acidic residues" evidence="1">
    <location>
        <begin position="254"/>
        <end position="265"/>
    </location>
</feature>
<sequence>MHHPRHNKKSPPFSRYQINTRGPSAPRVTHQRSARRRVPGAHRWRPLKNAADSAPLAAPGGPSIEGASKGGGAYRVLQFLFEELVLPVGECVRLVFGAQLRRQLVTLGLHAVQLEAQRRTQLPLRGRRRLQGEAGFKAEEQGVAMLLCKDTVSDGGFSTLQGRRFEFPQWEGRSFRFPAARPHRTSRTSCSSDNWRWRVSDSSTSLRWSSSSRWAERPRTSASSLRDASLCWLSAFSCARELCLSLAAWREREGGREGEGEGEREGNEEEAEDVVQKGAGTIRKSDRETEAEEHVRQRLAPIWRRRLPAPIRSGGPSAAGRLPLILRL</sequence>
<gene>
    <name evidence="2" type="ORF">EYF80_043985</name>
</gene>
<comment type="caution">
    <text evidence="2">The sequence shown here is derived from an EMBL/GenBank/DDBJ whole genome shotgun (WGS) entry which is preliminary data.</text>
</comment>
<keyword evidence="3" id="KW-1185">Reference proteome</keyword>
<feature type="region of interest" description="Disordered" evidence="1">
    <location>
        <begin position="254"/>
        <end position="294"/>
    </location>
</feature>
<proteinExistence type="predicted"/>
<dbReference type="EMBL" id="SRLO01000823">
    <property type="protein sequence ID" value="TNN45807.1"/>
    <property type="molecule type" value="Genomic_DNA"/>
</dbReference>
<feature type="compositionally biased region" description="Basic and acidic residues" evidence="1">
    <location>
        <begin position="283"/>
        <end position="294"/>
    </location>
</feature>